<organism evidence="1 2">
    <name type="scientific">Bodo saltans</name>
    <name type="common">Flagellated protozoan</name>
    <dbReference type="NCBI Taxonomy" id="75058"/>
    <lineage>
        <taxon>Eukaryota</taxon>
        <taxon>Discoba</taxon>
        <taxon>Euglenozoa</taxon>
        <taxon>Kinetoplastea</taxon>
        <taxon>Metakinetoplastina</taxon>
        <taxon>Eubodonida</taxon>
        <taxon>Bodonidae</taxon>
        <taxon>Bodo</taxon>
    </lineage>
</organism>
<gene>
    <name evidence="1" type="ORF">BSAL_55485</name>
</gene>
<dbReference type="AlphaFoldDB" id="A0A0S4IPN7"/>
<evidence type="ECO:0000313" key="1">
    <source>
        <dbReference type="EMBL" id="CUE73893.1"/>
    </source>
</evidence>
<accession>A0A0S4IPN7</accession>
<reference evidence="2" key="1">
    <citation type="submission" date="2015-09" db="EMBL/GenBank/DDBJ databases">
        <authorList>
            <consortium name="Pathogen Informatics"/>
        </authorList>
    </citation>
    <scope>NUCLEOTIDE SEQUENCE [LARGE SCALE GENOMIC DNA]</scope>
    <source>
        <strain evidence="2">Lake Konstanz</strain>
    </source>
</reference>
<name>A0A0S4IPN7_BODSA</name>
<protein>
    <submittedName>
        <fullName evidence="1">Uncharacterized protein</fullName>
    </submittedName>
</protein>
<dbReference type="Proteomes" id="UP000051952">
    <property type="component" value="Unassembled WGS sequence"/>
</dbReference>
<proteinExistence type="predicted"/>
<evidence type="ECO:0000313" key="2">
    <source>
        <dbReference type="Proteomes" id="UP000051952"/>
    </source>
</evidence>
<dbReference type="EMBL" id="CYKH01000159">
    <property type="protein sequence ID" value="CUE73893.1"/>
    <property type="molecule type" value="Genomic_DNA"/>
</dbReference>
<sequence>MTFTAAQGSPTTITASSSTLGCIVFQSTVTSVPMTFTGSSFSQSCHFIEFDNTVSSSTVIVEGGCVHNIPGYSAIYGYSTFSNFLLRWDTSQLTTTGSSNAFYLTAAATATISVTNCNGVRQLKTGGTGLVVANGGTQITFLVVSSTITSGSGTFQSGTATTVTISATSTSFLAGTTNMYFTGSVTSLWMYSQTSLITAYGGSNVIVNSNMASSTITCYSSSTFSATGNGISVVGAITSSSFTITSASYWNTGSVGIYAGSLNTVNLLITSSSAWYTAASGFVVGGAASNLGITTLNSASWTNGGVGLSIGGAATTVNVLVQGNAGIFSTDQNFYIMGAATSVSITITSTGSSDAVRITSTSFHWWCGDDGECSCARERWYFLNGSKFLHYGRCHFR</sequence>
<dbReference type="VEuPathDB" id="TriTrypDB:BSAL_55485"/>
<keyword evidence="2" id="KW-1185">Reference proteome</keyword>